<evidence type="ECO:0000313" key="2">
    <source>
        <dbReference type="Proteomes" id="UP000001055"/>
    </source>
</evidence>
<evidence type="ECO:0000313" key="1">
    <source>
        <dbReference type="EMBL" id="EAT84095.2"/>
    </source>
</evidence>
<dbReference type="AlphaFoldDB" id="Q0UH37"/>
<sequence>MSTAKPISDPVAAKKPSKDHPWWIEVRHSLETYSKIPPEEVSKHIYTIVRESIFPCYIFLRPLQREKAWNIRPYPCTGIGAFLLPSISRHPAYPSILSRLKSGDKLLDVGCYVGQDLRRLALDGSPTDGLYGVDIVNHWDLGYEFFNDKDRFLASYIESDILFPNEALGNLNGQMDVIFIVHVLHQWDWETQILACKELVKLSKPEAGSLIVGYQGATKDIVARTKWNKENNQNEFTLHDAETFRRMWDVVGNQTGTKWKTEAEIVPENELEFRPQDTSYLGPDFGLLRFLVTRIV</sequence>
<reference evidence="2" key="1">
    <citation type="journal article" date="2007" name="Plant Cell">
        <title>Dothideomycete-plant interactions illuminated by genome sequencing and EST analysis of the wheat pathogen Stagonospora nodorum.</title>
        <authorList>
            <person name="Hane J.K."/>
            <person name="Lowe R.G."/>
            <person name="Solomon P.S."/>
            <person name="Tan K.C."/>
            <person name="Schoch C.L."/>
            <person name="Spatafora J.W."/>
            <person name="Crous P.W."/>
            <person name="Kodira C."/>
            <person name="Birren B.W."/>
            <person name="Galagan J.E."/>
            <person name="Torriani S.F."/>
            <person name="McDonald B.A."/>
            <person name="Oliver R.P."/>
        </authorList>
    </citation>
    <scope>NUCLEOTIDE SEQUENCE [LARGE SCALE GENOMIC DNA]</scope>
    <source>
        <strain evidence="2">SN15 / ATCC MYA-4574 / FGSC 10173</strain>
    </source>
</reference>
<dbReference type="PANTHER" id="PTHR35897:SF2">
    <property type="entry name" value="METHYLTRANSFERASE DOMAIN-CONTAINING PROTEIN"/>
    <property type="match status" value="1"/>
</dbReference>
<dbReference type="eggNOG" id="ENOG502S0S9">
    <property type="taxonomic scope" value="Eukaryota"/>
</dbReference>
<dbReference type="InterPro" id="IPR051654">
    <property type="entry name" value="Meroterpenoid_MTases"/>
</dbReference>
<dbReference type="Proteomes" id="UP000001055">
    <property type="component" value="Unassembled WGS sequence"/>
</dbReference>
<gene>
    <name evidence="1" type="ORF">SNOG_08927</name>
</gene>
<proteinExistence type="predicted"/>
<dbReference type="GeneID" id="5976129"/>
<accession>Q0UH37</accession>
<dbReference type="InterPro" id="IPR029063">
    <property type="entry name" value="SAM-dependent_MTases_sf"/>
</dbReference>
<organism evidence="1 2">
    <name type="scientific">Phaeosphaeria nodorum (strain SN15 / ATCC MYA-4574 / FGSC 10173)</name>
    <name type="common">Glume blotch fungus</name>
    <name type="synonym">Parastagonospora nodorum</name>
    <dbReference type="NCBI Taxonomy" id="321614"/>
    <lineage>
        <taxon>Eukaryota</taxon>
        <taxon>Fungi</taxon>
        <taxon>Dikarya</taxon>
        <taxon>Ascomycota</taxon>
        <taxon>Pezizomycotina</taxon>
        <taxon>Dothideomycetes</taxon>
        <taxon>Pleosporomycetidae</taxon>
        <taxon>Pleosporales</taxon>
        <taxon>Pleosporineae</taxon>
        <taxon>Phaeosphaeriaceae</taxon>
        <taxon>Parastagonospora</taxon>
    </lineage>
</organism>
<dbReference type="KEGG" id="pno:SNOG_08927"/>
<dbReference type="InParanoid" id="Q0UH37"/>
<dbReference type="EMBL" id="CH445337">
    <property type="protein sequence ID" value="EAT84095.2"/>
    <property type="molecule type" value="Genomic_DNA"/>
</dbReference>
<dbReference type="PANTHER" id="PTHR35897">
    <property type="entry name" value="METHYLTRANSFERASE AUSD"/>
    <property type="match status" value="1"/>
</dbReference>
<dbReference type="VEuPathDB" id="FungiDB:JI435_089270"/>
<dbReference type="SUPFAM" id="SSF53335">
    <property type="entry name" value="S-adenosyl-L-methionine-dependent methyltransferases"/>
    <property type="match status" value="1"/>
</dbReference>
<dbReference type="Gene3D" id="3.40.50.150">
    <property type="entry name" value="Vaccinia Virus protein VP39"/>
    <property type="match status" value="1"/>
</dbReference>
<dbReference type="HOGENOM" id="CLU_051542_0_1_1"/>
<protein>
    <recommendedName>
        <fullName evidence="3">Methyltransferase domain-containing protein</fullName>
    </recommendedName>
</protein>
<dbReference type="RefSeq" id="XP_001799230.1">
    <property type="nucleotide sequence ID" value="XM_001799178.1"/>
</dbReference>
<name>Q0UH37_PHANO</name>
<evidence type="ECO:0008006" key="3">
    <source>
        <dbReference type="Google" id="ProtNLM"/>
    </source>
</evidence>